<dbReference type="SUPFAM" id="SSF50939">
    <property type="entry name" value="Sialidases"/>
    <property type="match status" value="1"/>
</dbReference>
<dbReference type="CDD" id="cd15482">
    <property type="entry name" value="Sialidase_non-viral"/>
    <property type="match status" value="1"/>
</dbReference>
<dbReference type="Proteomes" id="UP000824094">
    <property type="component" value="Unassembled WGS sequence"/>
</dbReference>
<sequence>MKADAKKRRIIIVIAAIAAVAVVTGAVLLGIWLGTRADVLALTGMQTYYPPSESYVTVDRGFDYYLGHPDLVYFKGKLITAYPLGHGKGQIAMKTSSDLGKTWDPIDETELPESFKYSQETPTLYKLEFTDGTEKVLLVSGCPSWSDDDEYYANGFNFSLSDDGVNYTEFQNAYGVEWANSMPDRGDPLYDSYPEDELPNFDESGKVLPYDVIVAMSSLTRLRDENGNYIDKWMGTFHDYDFYNYVSYLTFDDNGLPQWSAPKKFLSAQREVEAAADLCELEVYRAPEGELILLGRSNSRTMNSLISVSYDEGRTWSALKELPYCLTGDRHKAEYDPISGKMLVSFRLCLPKVKPHALSRYTETGGYWVAWCGTPSDLLDYATDPTKDKSAPFGDKLLVLGKTNDGLSDCGYAGLQIIDGTAVSVSYGKFDSNAKYPYIIAVNIDMAAL</sequence>
<gene>
    <name evidence="2" type="ORF">IAB05_03375</name>
</gene>
<keyword evidence="1" id="KW-1133">Transmembrane helix</keyword>
<protein>
    <recommendedName>
        <fullName evidence="4">Exo-alpha-sialidase</fullName>
    </recommendedName>
</protein>
<keyword evidence="1" id="KW-0472">Membrane</keyword>
<organism evidence="2 3">
    <name type="scientific">Candidatus Stercoripulliclostridium merdigallinarum</name>
    <dbReference type="NCBI Taxonomy" id="2840951"/>
    <lineage>
        <taxon>Bacteria</taxon>
        <taxon>Bacillati</taxon>
        <taxon>Bacillota</taxon>
        <taxon>Clostridia</taxon>
        <taxon>Eubacteriales</taxon>
        <taxon>Candidatus Stercoripulliclostridium</taxon>
    </lineage>
</organism>
<evidence type="ECO:0008006" key="4">
    <source>
        <dbReference type="Google" id="ProtNLM"/>
    </source>
</evidence>
<evidence type="ECO:0000313" key="2">
    <source>
        <dbReference type="EMBL" id="HIU60417.1"/>
    </source>
</evidence>
<proteinExistence type="predicted"/>
<feature type="transmembrane region" description="Helical" evidence="1">
    <location>
        <begin position="12"/>
        <end position="33"/>
    </location>
</feature>
<evidence type="ECO:0000313" key="3">
    <source>
        <dbReference type="Proteomes" id="UP000824094"/>
    </source>
</evidence>
<comment type="caution">
    <text evidence="2">The sequence shown here is derived from an EMBL/GenBank/DDBJ whole genome shotgun (WGS) entry which is preliminary data.</text>
</comment>
<dbReference type="InterPro" id="IPR036278">
    <property type="entry name" value="Sialidase_sf"/>
</dbReference>
<dbReference type="Gene3D" id="2.120.10.10">
    <property type="match status" value="1"/>
</dbReference>
<keyword evidence="1" id="KW-0812">Transmembrane</keyword>
<name>A0A9D1MHW0_9FIRM</name>
<reference evidence="2" key="2">
    <citation type="journal article" date="2021" name="PeerJ">
        <title>Extensive microbial diversity within the chicken gut microbiome revealed by metagenomics and culture.</title>
        <authorList>
            <person name="Gilroy R."/>
            <person name="Ravi A."/>
            <person name="Getino M."/>
            <person name="Pursley I."/>
            <person name="Horton D.L."/>
            <person name="Alikhan N.F."/>
            <person name="Baker D."/>
            <person name="Gharbi K."/>
            <person name="Hall N."/>
            <person name="Watson M."/>
            <person name="Adriaenssens E.M."/>
            <person name="Foster-Nyarko E."/>
            <person name="Jarju S."/>
            <person name="Secka A."/>
            <person name="Antonio M."/>
            <person name="Oren A."/>
            <person name="Chaudhuri R.R."/>
            <person name="La Ragione R."/>
            <person name="Hildebrand F."/>
            <person name="Pallen M.J."/>
        </authorList>
    </citation>
    <scope>NUCLEOTIDE SEQUENCE</scope>
    <source>
        <strain evidence="2">18911</strain>
    </source>
</reference>
<dbReference type="EMBL" id="DVNF01000098">
    <property type="protein sequence ID" value="HIU60417.1"/>
    <property type="molecule type" value="Genomic_DNA"/>
</dbReference>
<reference evidence="2" key="1">
    <citation type="submission" date="2020-10" db="EMBL/GenBank/DDBJ databases">
        <authorList>
            <person name="Gilroy R."/>
        </authorList>
    </citation>
    <scope>NUCLEOTIDE SEQUENCE</scope>
    <source>
        <strain evidence="2">18911</strain>
    </source>
</reference>
<evidence type="ECO:0000256" key="1">
    <source>
        <dbReference type="SAM" id="Phobius"/>
    </source>
</evidence>
<accession>A0A9D1MHW0</accession>
<dbReference type="AlphaFoldDB" id="A0A9D1MHW0"/>